<dbReference type="OrthoDB" id="2679520at2759"/>
<proteinExistence type="predicted"/>
<dbReference type="EMBL" id="JABBWG010000035">
    <property type="protein sequence ID" value="KAG1809118.1"/>
    <property type="molecule type" value="Genomic_DNA"/>
</dbReference>
<comment type="caution">
    <text evidence="1">The sequence shown here is derived from an EMBL/GenBank/DDBJ whole genome shotgun (WGS) entry which is preliminary data.</text>
</comment>
<evidence type="ECO:0000313" key="1">
    <source>
        <dbReference type="EMBL" id="KAG1809118.1"/>
    </source>
</evidence>
<dbReference type="RefSeq" id="XP_041189027.1">
    <property type="nucleotide sequence ID" value="XM_041333301.1"/>
</dbReference>
<evidence type="ECO:0000313" key="2">
    <source>
        <dbReference type="Proteomes" id="UP000807769"/>
    </source>
</evidence>
<organism evidence="1 2">
    <name type="scientific">Suillus subaureus</name>
    <dbReference type="NCBI Taxonomy" id="48587"/>
    <lineage>
        <taxon>Eukaryota</taxon>
        <taxon>Fungi</taxon>
        <taxon>Dikarya</taxon>
        <taxon>Basidiomycota</taxon>
        <taxon>Agaricomycotina</taxon>
        <taxon>Agaricomycetes</taxon>
        <taxon>Agaricomycetidae</taxon>
        <taxon>Boletales</taxon>
        <taxon>Suillineae</taxon>
        <taxon>Suillaceae</taxon>
        <taxon>Suillus</taxon>
    </lineage>
</organism>
<protein>
    <submittedName>
        <fullName evidence="1">Uncharacterized protein</fullName>
    </submittedName>
</protein>
<dbReference type="AlphaFoldDB" id="A0A9P7J951"/>
<reference evidence="1" key="1">
    <citation type="journal article" date="2020" name="New Phytol.">
        <title>Comparative genomics reveals dynamic genome evolution in host specialist ectomycorrhizal fungi.</title>
        <authorList>
            <person name="Lofgren L.A."/>
            <person name="Nguyen N.H."/>
            <person name="Vilgalys R."/>
            <person name="Ruytinx J."/>
            <person name="Liao H.L."/>
            <person name="Branco S."/>
            <person name="Kuo A."/>
            <person name="LaButti K."/>
            <person name="Lipzen A."/>
            <person name="Andreopoulos W."/>
            <person name="Pangilinan J."/>
            <person name="Riley R."/>
            <person name="Hundley H."/>
            <person name="Na H."/>
            <person name="Barry K."/>
            <person name="Grigoriev I.V."/>
            <person name="Stajich J.E."/>
            <person name="Kennedy P.G."/>
        </authorList>
    </citation>
    <scope>NUCLEOTIDE SEQUENCE</scope>
    <source>
        <strain evidence="1">MN1</strain>
    </source>
</reference>
<dbReference type="Proteomes" id="UP000807769">
    <property type="component" value="Unassembled WGS sequence"/>
</dbReference>
<gene>
    <name evidence="1" type="ORF">BJ212DRAFT_1302686</name>
</gene>
<sequence>MEQVCSNLRCSAVIVIPEGQEVALFDRKSVCEKCYGKPICTKCDPSPADASSDYAHKTNCANSEEDIIHTYLPKPKPGYAIRHVQVPDGEGGMRDEYVSRRVESEKSSTDFKLMKGIKKLFHFTQRAS</sequence>
<name>A0A9P7J951_9AGAM</name>
<dbReference type="GeneID" id="64627318"/>
<accession>A0A9P7J951</accession>
<keyword evidence="2" id="KW-1185">Reference proteome</keyword>